<dbReference type="InterPro" id="IPR003307">
    <property type="entry name" value="W2_domain"/>
</dbReference>
<evidence type="ECO:0000313" key="10">
    <source>
        <dbReference type="Proteomes" id="UP000242381"/>
    </source>
</evidence>
<evidence type="ECO:0000256" key="2">
    <source>
        <dbReference type="ARBA" id="ARBA00022737"/>
    </source>
</evidence>
<dbReference type="SUPFAM" id="SSF90229">
    <property type="entry name" value="CCCH zinc finger"/>
    <property type="match status" value="2"/>
</dbReference>
<dbReference type="AlphaFoldDB" id="A0A1X0S6H8"/>
<dbReference type="GO" id="GO:0008270">
    <property type="term" value="F:zinc ion binding"/>
    <property type="evidence" value="ECO:0007669"/>
    <property type="project" value="UniProtKB-KW"/>
</dbReference>
<dbReference type="SUPFAM" id="SSF48371">
    <property type="entry name" value="ARM repeat"/>
    <property type="match status" value="1"/>
</dbReference>
<accession>A0A1X0S6H8</accession>
<evidence type="ECO:0000256" key="6">
    <source>
        <dbReference type="SAM" id="MobiDB-lite"/>
    </source>
</evidence>
<dbReference type="InterPro" id="IPR000571">
    <property type="entry name" value="Znf_CCCH"/>
</dbReference>
<evidence type="ECO:0000256" key="1">
    <source>
        <dbReference type="ARBA" id="ARBA00022723"/>
    </source>
</evidence>
<reference evidence="9 10" key="1">
    <citation type="journal article" date="2016" name="Proc. Natl. Acad. Sci. U.S.A.">
        <title>Lipid metabolic changes in an early divergent fungus govern the establishment of a mutualistic symbiosis with endobacteria.</title>
        <authorList>
            <person name="Lastovetsky O.A."/>
            <person name="Gaspar M.L."/>
            <person name="Mondo S.J."/>
            <person name="LaButti K.M."/>
            <person name="Sandor L."/>
            <person name="Grigoriev I.V."/>
            <person name="Henry S.A."/>
            <person name="Pawlowska T.E."/>
        </authorList>
    </citation>
    <scope>NUCLEOTIDE SEQUENCE [LARGE SCALE GENOMIC DNA]</scope>
    <source>
        <strain evidence="9 10">ATCC 11559</strain>
    </source>
</reference>
<dbReference type="Gene3D" id="4.10.1000.10">
    <property type="entry name" value="Zinc finger, CCCH-type"/>
    <property type="match status" value="2"/>
</dbReference>
<feature type="compositionally biased region" description="Basic and acidic residues" evidence="6">
    <location>
        <begin position="364"/>
        <end position="409"/>
    </location>
</feature>
<feature type="region of interest" description="Disordered" evidence="6">
    <location>
        <begin position="309"/>
        <end position="417"/>
    </location>
</feature>
<dbReference type="SMART" id="SM00515">
    <property type="entry name" value="eIF5C"/>
    <property type="match status" value="1"/>
</dbReference>
<dbReference type="SMART" id="SM00356">
    <property type="entry name" value="ZnF_C3H1"/>
    <property type="match status" value="2"/>
</dbReference>
<dbReference type="OMA" id="SCPYGPK"/>
<dbReference type="EMBL" id="KV921302">
    <property type="protein sequence ID" value="ORE19902.1"/>
    <property type="molecule type" value="Genomic_DNA"/>
</dbReference>
<dbReference type="SUPFAM" id="SSF81995">
    <property type="entry name" value="beta-sandwich domain of Sec23/24"/>
    <property type="match status" value="1"/>
</dbReference>
<dbReference type="PROSITE" id="PS50103">
    <property type="entry name" value="ZF_C3H1"/>
    <property type="match status" value="2"/>
</dbReference>
<dbReference type="GO" id="GO:0051252">
    <property type="term" value="P:regulation of RNA metabolic process"/>
    <property type="evidence" value="ECO:0007669"/>
    <property type="project" value="UniProtKB-ARBA"/>
</dbReference>
<dbReference type="InterPro" id="IPR045877">
    <property type="entry name" value="ZFP36-like"/>
</dbReference>
<feature type="region of interest" description="Disordered" evidence="6">
    <location>
        <begin position="517"/>
        <end position="544"/>
    </location>
</feature>
<feature type="domain" description="W2" evidence="8">
    <location>
        <begin position="545"/>
        <end position="706"/>
    </location>
</feature>
<dbReference type="InterPro" id="IPR015797">
    <property type="entry name" value="NUDIX_hydrolase-like_dom_sf"/>
</dbReference>
<gene>
    <name evidence="9" type="ORF">BCV71DRAFT_254543</name>
</gene>
<feature type="compositionally biased region" description="Low complexity" evidence="6">
    <location>
        <begin position="166"/>
        <end position="211"/>
    </location>
</feature>
<dbReference type="PROSITE" id="PS51363">
    <property type="entry name" value="W2"/>
    <property type="match status" value="1"/>
</dbReference>
<protein>
    <recommendedName>
        <fullName evidence="11">Nudix hydrolase domain-containing protein</fullName>
    </recommendedName>
</protein>
<dbReference type="GO" id="GO:0010468">
    <property type="term" value="P:regulation of gene expression"/>
    <property type="evidence" value="ECO:0007669"/>
    <property type="project" value="UniProtKB-ARBA"/>
</dbReference>
<feature type="compositionally biased region" description="Low complexity" evidence="6">
    <location>
        <begin position="517"/>
        <end position="534"/>
    </location>
</feature>
<keyword evidence="1 5" id="KW-0479">Metal-binding</keyword>
<dbReference type="VEuPathDB" id="FungiDB:BCV72DRAFT_265115"/>
<proteinExistence type="predicted"/>
<keyword evidence="4 5" id="KW-0862">Zinc</keyword>
<dbReference type="FunFam" id="4.10.1000.10:FF:000003">
    <property type="entry name" value="Zinc finger CCCH domain-containing protein"/>
    <property type="match status" value="1"/>
</dbReference>
<name>A0A1X0S6H8_RHIZD</name>
<evidence type="ECO:0000256" key="4">
    <source>
        <dbReference type="ARBA" id="ARBA00022833"/>
    </source>
</evidence>
<feature type="compositionally biased region" description="Polar residues" evidence="6">
    <location>
        <begin position="212"/>
        <end position="223"/>
    </location>
</feature>
<dbReference type="GO" id="GO:0003729">
    <property type="term" value="F:mRNA binding"/>
    <property type="evidence" value="ECO:0007669"/>
    <property type="project" value="InterPro"/>
</dbReference>
<evidence type="ECO:0000259" key="7">
    <source>
        <dbReference type="PROSITE" id="PS50103"/>
    </source>
</evidence>
<dbReference type="Pfam" id="PF00642">
    <property type="entry name" value="zf-CCCH"/>
    <property type="match status" value="2"/>
</dbReference>
<feature type="region of interest" description="Disordered" evidence="6">
    <location>
        <begin position="145"/>
        <end position="224"/>
    </location>
</feature>
<evidence type="ECO:0000256" key="3">
    <source>
        <dbReference type="ARBA" id="ARBA00022771"/>
    </source>
</evidence>
<dbReference type="Proteomes" id="UP000242381">
    <property type="component" value="Unassembled WGS sequence"/>
</dbReference>
<feature type="domain" description="C3H1-type" evidence="7">
    <location>
        <begin position="227"/>
        <end position="255"/>
    </location>
</feature>
<organism evidence="9 10">
    <name type="scientific">Rhizopus microsporus</name>
    <dbReference type="NCBI Taxonomy" id="58291"/>
    <lineage>
        <taxon>Eukaryota</taxon>
        <taxon>Fungi</taxon>
        <taxon>Fungi incertae sedis</taxon>
        <taxon>Mucoromycota</taxon>
        <taxon>Mucoromycotina</taxon>
        <taxon>Mucoromycetes</taxon>
        <taxon>Mucorales</taxon>
        <taxon>Mucorineae</taxon>
        <taxon>Rhizopodaceae</taxon>
        <taxon>Rhizopus</taxon>
    </lineage>
</organism>
<keyword evidence="2" id="KW-0677">Repeat</keyword>
<evidence type="ECO:0008006" key="11">
    <source>
        <dbReference type="Google" id="ProtNLM"/>
    </source>
</evidence>
<dbReference type="InterPro" id="IPR016024">
    <property type="entry name" value="ARM-type_fold"/>
</dbReference>
<dbReference type="Gene3D" id="1.25.40.180">
    <property type="match status" value="1"/>
</dbReference>
<dbReference type="Gene3D" id="3.90.79.10">
    <property type="entry name" value="Nucleoside Triphosphate Pyrophosphohydrolase"/>
    <property type="match status" value="1"/>
</dbReference>
<feature type="zinc finger region" description="C3H1-type" evidence="5">
    <location>
        <begin position="277"/>
        <end position="305"/>
    </location>
</feature>
<evidence type="ECO:0000259" key="8">
    <source>
        <dbReference type="PROSITE" id="PS51363"/>
    </source>
</evidence>
<feature type="domain" description="C3H1-type" evidence="7">
    <location>
        <begin position="277"/>
        <end position="305"/>
    </location>
</feature>
<feature type="compositionally biased region" description="Basic and acidic residues" evidence="6">
    <location>
        <begin position="309"/>
        <end position="329"/>
    </location>
</feature>
<dbReference type="PANTHER" id="PTHR12547">
    <property type="entry name" value="CCCH ZINC FINGER/TIS11-RELATED"/>
    <property type="match status" value="1"/>
</dbReference>
<evidence type="ECO:0000313" key="9">
    <source>
        <dbReference type="EMBL" id="ORE19902.1"/>
    </source>
</evidence>
<dbReference type="SUPFAM" id="SSF55811">
    <property type="entry name" value="Nudix"/>
    <property type="match status" value="1"/>
</dbReference>
<dbReference type="Pfam" id="PF02020">
    <property type="entry name" value="W2"/>
    <property type="match status" value="1"/>
</dbReference>
<feature type="zinc finger region" description="C3H1-type" evidence="5">
    <location>
        <begin position="227"/>
        <end position="255"/>
    </location>
</feature>
<evidence type="ECO:0000256" key="5">
    <source>
        <dbReference type="PROSITE-ProRule" id="PRU00723"/>
    </source>
</evidence>
<sequence>MCQYLPGIWRVYLQQTSLQVQVTTSSIYHEEHLRTALRCHWFCPKGQVIGNEDTIKCSLRETFEATGLRPTELRIEEGFAVELRYLSGTKAKRVKYHLAQLVDHHTRLLPNAQGVHMQWFNQAAAADKVIFKSMQDAFKHAQTFIEAKQLRPQRKRQDNRTLPTEQQQQQQQQPQSPQPQQLQQRAQQTEQNSTRPQQQQQQQQQLSSPQSFGNHHSTSSAAENNPLYKTRLCERYETEGSCPYGPKCHFAHGIGELRGKPEGQAAKEESPAENNQLFKTKLCEKFMRERFCQYGPKCHFAHGEAELKERPMKPMERREEDVDTEHEPSWRNGNSNNRQKGIESSGRSSEYHWRNKADISQNSPERDSPRRQRPESNREGTWRGKPVESDRDGAWRNNNRPEPDKEGGWRAKSVAPIDPVSATAERLSHLRTSSSEEDVRHSNWRNARPIKQEDDTVLKASVEELRRPAFTEHQCRTPKVNKKSAPMPAASDEKSWMKVVKLSKEEQEELESQSAVIASAADSSSPTSVTPMTSNGTLQGKPASPNKINQIESIIIELKKFFLKPINNANIRGTLMEDTKEVTRIEMRNNLSKKQLLFILLVSLLEDVPETSNILSILKSREHLFKTFVKSEADQLLLLKTWEQFVNQRKPAMVNKTVTALSHWYDCEMVEEDVFIRWYNALEKGSVLEKKSEKFIEWLNETDEED</sequence>
<dbReference type="InterPro" id="IPR036855">
    <property type="entry name" value="Znf_CCCH_sf"/>
</dbReference>
<keyword evidence="3 5" id="KW-0863">Zinc-finger</keyword>
<dbReference type="FunFam" id="4.10.1000.10:FF:000001">
    <property type="entry name" value="zinc finger CCCH domain-containing protein 15-like"/>
    <property type="match status" value="1"/>
</dbReference>